<evidence type="ECO:0000256" key="1">
    <source>
        <dbReference type="SAM" id="MobiDB-lite"/>
    </source>
</evidence>
<gene>
    <name evidence="2" type="ORF">CU100_07715</name>
</gene>
<comment type="caution">
    <text evidence="2">The sequence shown here is derived from an EMBL/GenBank/DDBJ whole genome shotgun (WGS) entry which is preliminary data.</text>
</comment>
<sequence length="307" mass="33869">MLALIRAEIRMNEGFLDIVDSYFLGRKANFHPDQPRVPAGNPDGGQWTGESGGSSGLVQPVYMRREDPLSSPMALSGGGSGGIAGGGTGSGILLAPHLLREGGRSTGLLPAEDAIAEYNRLSNQRDPSLKPVLLFRPKDWGEDDQLQPGRRVKATVKLLTKNEVKRYCPEIGIVQSLANEAVKRAEPPSDYETPWLFGTAAHANLKKLANANYPNILRTERSYLKFAEEIAADKNPDYLAKYGLKNTVRIDILGPERDNRVCVHDFKTGRAGVSVPRAIEMRNAVHKIHNKLTDIIIVEINFDEYWK</sequence>
<dbReference type="EMBL" id="PGGN01000001">
    <property type="protein sequence ID" value="PSH60542.1"/>
    <property type="molecule type" value="Genomic_DNA"/>
</dbReference>
<dbReference type="RefSeq" id="WP_106715860.1">
    <property type="nucleotide sequence ID" value="NZ_JACHXT010000004.1"/>
</dbReference>
<dbReference type="AlphaFoldDB" id="A0A2P7B273"/>
<dbReference type="OrthoDB" id="8115513at2"/>
<protein>
    <submittedName>
        <fullName evidence="2">Uncharacterized protein</fullName>
    </submittedName>
</protein>
<keyword evidence="3" id="KW-1185">Reference proteome</keyword>
<dbReference type="Proteomes" id="UP000241158">
    <property type="component" value="Unassembled WGS sequence"/>
</dbReference>
<evidence type="ECO:0000313" key="3">
    <source>
        <dbReference type="Proteomes" id="UP000241158"/>
    </source>
</evidence>
<accession>A0A2P7B273</accession>
<reference evidence="3" key="1">
    <citation type="submission" date="2017-11" db="EMBL/GenBank/DDBJ databases">
        <authorList>
            <person name="Kuznetsova I."/>
            <person name="Sazanova A."/>
            <person name="Chirak E."/>
            <person name="Safronova V."/>
            <person name="Willems A."/>
        </authorList>
    </citation>
    <scope>NUCLEOTIDE SEQUENCE [LARGE SCALE GENOMIC DNA]</scope>
    <source>
        <strain evidence="3">PEPV15</strain>
    </source>
</reference>
<proteinExistence type="predicted"/>
<feature type="compositionally biased region" description="Gly residues" evidence="1">
    <location>
        <begin position="42"/>
        <end position="55"/>
    </location>
</feature>
<feature type="region of interest" description="Disordered" evidence="1">
    <location>
        <begin position="33"/>
        <end position="58"/>
    </location>
</feature>
<evidence type="ECO:0000313" key="2">
    <source>
        <dbReference type="EMBL" id="PSH60542.1"/>
    </source>
</evidence>
<name>A0A2P7B273_9HYPH</name>
<organism evidence="2 3">
    <name type="scientific">Phyllobacterium endophyticum</name>
    <dbReference type="NCBI Taxonomy" id="1149773"/>
    <lineage>
        <taxon>Bacteria</taxon>
        <taxon>Pseudomonadati</taxon>
        <taxon>Pseudomonadota</taxon>
        <taxon>Alphaproteobacteria</taxon>
        <taxon>Hyphomicrobiales</taxon>
        <taxon>Phyllobacteriaceae</taxon>
        <taxon>Phyllobacterium</taxon>
    </lineage>
</organism>